<accession>A0A5E7R3K9</accession>
<protein>
    <submittedName>
        <fullName evidence="1">Uncharacterized protein</fullName>
    </submittedName>
</protein>
<dbReference type="EMBL" id="CABVJB010000001">
    <property type="protein sequence ID" value="VVP68689.1"/>
    <property type="molecule type" value="Genomic_DNA"/>
</dbReference>
<sequence length="70" mass="8030">MFQFVYRVEKSHIRPFQPSGQCRRCPVLQRAQGLKNSGMLYGSDFLVADTVPGKREKCLTLGQPWGCKRK</sequence>
<dbReference type="Proteomes" id="UP000325565">
    <property type="component" value="Unassembled WGS sequence"/>
</dbReference>
<gene>
    <name evidence="1" type="ORF">PS922_00309</name>
</gene>
<name>A0A5E7R3K9_PSEFL</name>
<dbReference type="AlphaFoldDB" id="A0A5E7R3K9"/>
<evidence type="ECO:0000313" key="2">
    <source>
        <dbReference type="Proteomes" id="UP000325565"/>
    </source>
</evidence>
<evidence type="ECO:0000313" key="1">
    <source>
        <dbReference type="EMBL" id="VVP68689.1"/>
    </source>
</evidence>
<proteinExistence type="predicted"/>
<reference evidence="1 2" key="1">
    <citation type="submission" date="2019-09" db="EMBL/GenBank/DDBJ databases">
        <authorList>
            <person name="Chandra G."/>
            <person name="Truman W A."/>
        </authorList>
    </citation>
    <scope>NUCLEOTIDE SEQUENCE [LARGE SCALE GENOMIC DNA]</scope>
    <source>
        <strain evidence="1">PS922</strain>
    </source>
</reference>
<organism evidence="1 2">
    <name type="scientific">Pseudomonas fluorescens</name>
    <dbReference type="NCBI Taxonomy" id="294"/>
    <lineage>
        <taxon>Bacteria</taxon>
        <taxon>Pseudomonadati</taxon>
        <taxon>Pseudomonadota</taxon>
        <taxon>Gammaproteobacteria</taxon>
        <taxon>Pseudomonadales</taxon>
        <taxon>Pseudomonadaceae</taxon>
        <taxon>Pseudomonas</taxon>
    </lineage>
</organism>
<dbReference type="RefSeq" id="WP_159439182.1">
    <property type="nucleotide sequence ID" value="NZ_CABVJB010000001.1"/>
</dbReference>